<dbReference type="PANTHER" id="PTHR38626">
    <property type="entry name" value="SKN-1 DEPENDENT ZYGOTIC TRANSCRIPT-RELATED"/>
    <property type="match status" value="1"/>
</dbReference>
<dbReference type="Pfam" id="PF25330">
    <property type="entry name" value="C2_nem"/>
    <property type="match status" value="1"/>
</dbReference>
<name>A0A498ST86_ACAVI</name>
<evidence type="ECO:0000259" key="2">
    <source>
        <dbReference type="Pfam" id="PF25330"/>
    </source>
</evidence>
<evidence type="ECO:0000313" key="4">
    <source>
        <dbReference type="Proteomes" id="UP000276991"/>
    </source>
</evidence>
<keyword evidence="1" id="KW-0472">Membrane</keyword>
<keyword evidence="1" id="KW-1133">Transmembrane helix</keyword>
<evidence type="ECO:0000256" key="1">
    <source>
        <dbReference type="SAM" id="Phobius"/>
    </source>
</evidence>
<keyword evidence="1" id="KW-0812">Transmembrane</keyword>
<dbReference type="OrthoDB" id="5809100at2759"/>
<dbReference type="Proteomes" id="UP000276991">
    <property type="component" value="Unassembled WGS sequence"/>
</dbReference>
<dbReference type="EMBL" id="UPTC01005218">
    <property type="protein sequence ID" value="VBB35243.1"/>
    <property type="molecule type" value="Genomic_DNA"/>
</dbReference>
<keyword evidence="4" id="KW-1185">Reference proteome</keyword>
<reference evidence="3 4" key="1">
    <citation type="submission" date="2018-08" db="EMBL/GenBank/DDBJ databases">
        <authorList>
            <person name="Laetsch R D."/>
            <person name="Stevens L."/>
            <person name="Kumar S."/>
            <person name="Blaxter L. M."/>
        </authorList>
    </citation>
    <scope>NUCLEOTIDE SEQUENCE [LARGE SCALE GENOMIC DNA]</scope>
</reference>
<dbReference type="AlphaFoldDB" id="A0A498ST86"/>
<organism evidence="3 4">
    <name type="scientific">Acanthocheilonema viteae</name>
    <name type="common">Filarial nematode worm</name>
    <name type="synonym">Dipetalonema viteae</name>
    <dbReference type="NCBI Taxonomy" id="6277"/>
    <lineage>
        <taxon>Eukaryota</taxon>
        <taxon>Metazoa</taxon>
        <taxon>Ecdysozoa</taxon>
        <taxon>Nematoda</taxon>
        <taxon>Chromadorea</taxon>
        <taxon>Rhabditida</taxon>
        <taxon>Spirurina</taxon>
        <taxon>Spiruromorpha</taxon>
        <taxon>Filarioidea</taxon>
        <taxon>Onchocercidae</taxon>
        <taxon>Acanthocheilonema</taxon>
    </lineage>
</organism>
<protein>
    <recommendedName>
        <fullName evidence="2">C2 domain-containing protein</fullName>
    </recommendedName>
</protein>
<proteinExistence type="predicted"/>
<evidence type="ECO:0000313" key="3">
    <source>
        <dbReference type="EMBL" id="VBB35243.1"/>
    </source>
</evidence>
<sequence length="271" mass="30285">MINNPIVQSSVKSFWITVEPLSVTWTKGCLAAAGCDDSRLTLSEWNLVSDERISSSWSIQEFFDSSHMFVSYWNKGRPADITFNYEVIGADPIYGFSRTCDSTRAVRVFDDKHKLESKSAGQTITTTTKTTTTTTTIFSQQSDKVTLNLTGRCFNAAITIQKYESNCPWCSCGERYAIIGQLSEFESHEPSLNSSSETLVDISLMTLSAIAIATSAAFSCVLIAYLRERRSNFARNAGKCEMKCCNNYSTVCRGYQTTSHKKRLTNIEITR</sequence>
<dbReference type="PANTHER" id="PTHR38626:SF2">
    <property type="entry name" value="CUB DOMAIN-CONTAINING PROTEIN"/>
    <property type="match status" value="1"/>
</dbReference>
<gene>
    <name evidence="3" type="ORF">NAV_LOCUS10034</name>
</gene>
<feature type="domain" description="C2" evidence="2">
    <location>
        <begin position="13"/>
        <end position="165"/>
    </location>
</feature>
<dbReference type="InterPro" id="IPR057569">
    <property type="entry name" value="C2_nem"/>
</dbReference>
<dbReference type="InterPro" id="IPR040426">
    <property type="entry name" value="C05B5.4-like"/>
</dbReference>
<accession>A0A498ST86</accession>
<feature type="transmembrane region" description="Helical" evidence="1">
    <location>
        <begin position="202"/>
        <end position="226"/>
    </location>
</feature>